<dbReference type="PANTHER" id="PTHR12649:SF11">
    <property type="entry name" value="PEPTIDYL-TRNA HYDROLASE 2, MITOCHONDRIAL"/>
    <property type="match status" value="1"/>
</dbReference>
<dbReference type="EC" id="3.1.1.29" evidence="1"/>
<keyword evidence="2" id="KW-0378">Hydrolase</keyword>
<dbReference type="SUPFAM" id="SSF102462">
    <property type="entry name" value="Peptidyl-tRNA hydrolase II"/>
    <property type="match status" value="1"/>
</dbReference>
<dbReference type="GO" id="GO:0004045">
    <property type="term" value="F:peptidyl-tRNA hydrolase activity"/>
    <property type="evidence" value="ECO:0007669"/>
    <property type="project" value="UniProtKB-EC"/>
</dbReference>
<protein>
    <recommendedName>
        <fullName evidence="1">peptidyl-tRNA hydrolase</fullName>
        <ecNumber evidence="1">3.1.1.29</ecNumber>
    </recommendedName>
</protein>
<dbReference type="GO" id="GO:0005829">
    <property type="term" value="C:cytosol"/>
    <property type="evidence" value="ECO:0007669"/>
    <property type="project" value="TreeGrafter"/>
</dbReference>
<organism evidence="5 6">
    <name type="scientific">Streblomastix strix</name>
    <dbReference type="NCBI Taxonomy" id="222440"/>
    <lineage>
        <taxon>Eukaryota</taxon>
        <taxon>Metamonada</taxon>
        <taxon>Preaxostyla</taxon>
        <taxon>Oxymonadida</taxon>
        <taxon>Streblomastigidae</taxon>
        <taxon>Streblomastix</taxon>
    </lineage>
</organism>
<sequence>MTLAVAGFLVGAIPMYFILRRRRDKANITTDKTKSQENISDKVEPEVVDMYKYGAVPDAKMVLCLRKDLKLTLTEISTASARIVLDLQDESMSKCPSLFKNWKKYMQVKICCAVKSEDELLSIKNNAEQLKIPFATFSSENYIKDGRQQFIGLGIFGTLNQCTDLTGQLKLFN</sequence>
<dbReference type="InterPro" id="IPR002833">
    <property type="entry name" value="PTH2"/>
</dbReference>
<evidence type="ECO:0000313" key="6">
    <source>
        <dbReference type="Proteomes" id="UP000324800"/>
    </source>
</evidence>
<name>A0A5J4ULA9_9EUKA</name>
<evidence type="ECO:0000256" key="4">
    <source>
        <dbReference type="ARBA" id="ARBA00048707"/>
    </source>
</evidence>
<gene>
    <name evidence="5" type="ORF">EZS28_033652</name>
</gene>
<evidence type="ECO:0000313" key="5">
    <source>
        <dbReference type="EMBL" id="KAA6370822.1"/>
    </source>
</evidence>
<dbReference type="PANTHER" id="PTHR12649">
    <property type="entry name" value="PEPTIDYL-TRNA HYDROLASE 2"/>
    <property type="match status" value="1"/>
</dbReference>
<evidence type="ECO:0000256" key="1">
    <source>
        <dbReference type="ARBA" id="ARBA00013260"/>
    </source>
</evidence>
<dbReference type="Pfam" id="PF01981">
    <property type="entry name" value="PTH2"/>
    <property type="match status" value="1"/>
</dbReference>
<proteinExistence type="inferred from homology"/>
<dbReference type="Gene3D" id="3.40.1490.10">
    <property type="entry name" value="Bit1"/>
    <property type="match status" value="1"/>
</dbReference>
<comment type="catalytic activity">
    <reaction evidence="4">
        <text>an N-acyl-L-alpha-aminoacyl-tRNA + H2O = an N-acyl-L-amino acid + a tRNA + H(+)</text>
        <dbReference type="Rhea" id="RHEA:54448"/>
        <dbReference type="Rhea" id="RHEA-COMP:10123"/>
        <dbReference type="Rhea" id="RHEA-COMP:13883"/>
        <dbReference type="ChEBI" id="CHEBI:15377"/>
        <dbReference type="ChEBI" id="CHEBI:15378"/>
        <dbReference type="ChEBI" id="CHEBI:59874"/>
        <dbReference type="ChEBI" id="CHEBI:78442"/>
        <dbReference type="ChEBI" id="CHEBI:138191"/>
        <dbReference type="EC" id="3.1.1.29"/>
    </reaction>
</comment>
<dbReference type="InterPro" id="IPR023476">
    <property type="entry name" value="Pep_tRNA_hydro_II_dom_sf"/>
</dbReference>
<evidence type="ECO:0000256" key="3">
    <source>
        <dbReference type="ARBA" id="ARBA00038050"/>
    </source>
</evidence>
<dbReference type="Proteomes" id="UP000324800">
    <property type="component" value="Unassembled WGS sequence"/>
</dbReference>
<accession>A0A5J4ULA9</accession>
<dbReference type="AlphaFoldDB" id="A0A5J4ULA9"/>
<comment type="similarity">
    <text evidence="3">Belongs to the PTH2 family.</text>
</comment>
<comment type="caution">
    <text evidence="5">The sequence shown here is derived from an EMBL/GenBank/DDBJ whole genome shotgun (WGS) entry which is preliminary data.</text>
</comment>
<reference evidence="5 6" key="1">
    <citation type="submission" date="2019-03" db="EMBL/GenBank/DDBJ databases">
        <title>Single cell metagenomics reveals metabolic interactions within the superorganism composed of flagellate Streblomastix strix and complex community of Bacteroidetes bacteria on its surface.</title>
        <authorList>
            <person name="Treitli S.C."/>
            <person name="Kolisko M."/>
            <person name="Husnik F."/>
            <person name="Keeling P."/>
            <person name="Hampl V."/>
        </authorList>
    </citation>
    <scope>NUCLEOTIDE SEQUENCE [LARGE SCALE GENOMIC DNA]</scope>
    <source>
        <strain evidence="5">ST1C</strain>
    </source>
</reference>
<dbReference type="EMBL" id="SNRW01015028">
    <property type="protein sequence ID" value="KAA6370822.1"/>
    <property type="molecule type" value="Genomic_DNA"/>
</dbReference>
<evidence type="ECO:0000256" key="2">
    <source>
        <dbReference type="ARBA" id="ARBA00022801"/>
    </source>
</evidence>